<dbReference type="AlphaFoldDB" id="A0A1H8MND0"/>
<keyword evidence="3" id="KW-1185">Reference proteome</keyword>
<evidence type="ECO:0000313" key="2">
    <source>
        <dbReference type="EMBL" id="SEO18951.1"/>
    </source>
</evidence>
<evidence type="ECO:0000313" key="3">
    <source>
        <dbReference type="Proteomes" id="UP000198775"/>
    </source>
</evidence>
<name>A0A1H8MND0_9EURY</name>
<dbReference type="Proteomes" id="UP000198775">
    <property type="component" value="Unassembled WGS sequence"/>
</dbReference>
<organism evidence="2 3">
    <name type="scientific">Halorientalis persicus</name>
    <dbReference type="NCBI Taxonomy" id="1367881"/>
    <lineage>
        <taxon>Archaea</taxon>
        <taxon>Methanobacteriati</taxon>
        <taxon>Methanobacteriota</taxon>
        <taxon>Stenosarchaea group</taxon>
        <taxon>Halobacteria</taxon>
        <taxon>Halobacteriales</taxon>
        <taxon>Haloarculaceae</taxon>
        <taxon>Halorientalis</taxon>
    </lineage>
</organism>
<evidence type="ECO:0000256" key="1">
    <source>
        <dbReference type="SAM" id="MobiDB-lite"/>
    </source>
</evidence>
<protein>
    <submittedName>
        <fullName evidence="2">Uncharacterized protein</fullName>
    </submittedName>
</protein>
<accession>A0A1H8MND0</accession>
<proteinExistence type="predicted"/>
<dbReference type="EMBL" id="FOCX01000009">
    <property type="protein sequence ID" value="SEO18951.1"/>
    <property type="molecule type" value="Genomic_DNA"/>
</dbReference>
<gene>
    <name evidence="2" type="ORF">SAMN05216388_100965</name>
</gene>
<feature type="region of interest" description="Disordered" evidence="1">
    <location>
        <begin position="1"/>
        <end position="26"/>
    </location>
</feature>
<reference evidence="3" key="1">
    <citation type="submission" date="2016-10" db="EMBL/GenBank/DDBJ databases">
        <authorList>
            <person name="Varghese N."/>
            <person name="Submissions S."/>
        </authorList>
    </citation>
    <scope>NUCLEOTIDE SEQUENCE [LARGE SCALE GENOMIC DNA]</scope>
    <source>
        <strain evidence="3">IBRC-M 10043</strain>
    </source>
</reference>
<feature type="compositionally biased region" description="Polar residues" evidence="1">
    <location>
        <begin position="14"/>
        <end position="24"/>
    </location>
</feature>
<sequence length="77" mass="8635">MREESSGSRWIAKPTSTPAGNSDIKQYKCPECGNLVRPEQMDTIDDESDGSPDVDVEIPDALRFDDRLDDETETETE</sequence>